<dbReference type="SUPFAM" id="SSF56112">
    <property type="entry name" value="Protein kinase-like (PK-like)"/>
    <property type="match status" value="1"/>
</dbReference>
<feature type="transmembrane region" description="Helical" evidence="1">
    <location>
        <begin position="188"/>
        <end position="210"/>
    </location>
</feature>
<comment type="caution">
    <text evidence="2">The sequence shown here is derived from an EMBL/GenBank/DDBJ whole genome shotgun (WGS) entry which is preliminary data.</text>
</comment>
<name>A0ABV5NS16_9ACTN</name>
<keyword evidence="3" id="KW-1185">Reference proteome</keyword>
<gene>
    <name evidence="2" type="ORF">ACFFR3_23470</name>
</gene>
<dbReference type="Proteomes" id="UP001589568">
    <property type="component" value="Unassembled WGS sequence"/>
</dbReference>
<reference evidence="2 3" key="1">
    <citation type="submission" date="2024-09" db="EMBL/GenBank/DDBJ databases">
        <authorList>
            <person name="Sun Q."/>
            <person name="Mori K."/>
        </authorList>
    </citation>
    <scope>NUCLEOTIDE SEQUENCE [LARGE SCALE GENOMIC DNA]</scope>
    <source>
        <strain evidence="2 3">JCM 3324</strain>
    </source>
</reference>
<dbReference type="Gene3D" id="1.10.510.10">
    <property type="entry name" value="Transferase(Phosphotransferase) domain 1"/>
    <property type="match status" value="1"/>
</dbReference>
<evidence type="ECO:0000313" key="3">
    <source>
        <dbReference type="Proteomes" id="UP001589568"/>
    </source>
</evidence>
<organism evidence="2 3">
    <name type="scientific">Nonomuraea salmonea</name>
    <dbReference type="NCBI Taxonomy" id="46181"/>
    <lineage>
        <taxon>Bacteria</taxon>
        <taxon>Bacillati</taxon>
        <taxon>Actinomycetota</taxon>
        <taxon>Actinomycetes</taxon>
        <taxon>Streptosporangiales</taxon>
        <taxon>Streptosporangiaceae</taxon>
        <taxon>Nonomuraea</taxon>
    </lineage>
</organism>
<keyword evidence="1" id="KW-0812">Transmembrane</keyword>
<dbReference type="RefSeq" id="WP_379483843.1">
    <property type="nucleotide sequence ID" value="NZ_JBHMCF010000025.1"/>
</dbReference>
<sequence>MGEPLTAVVRTAGPLTGERLYLFALGTATTMARLHLGGIAGLRLSPANVLISPQGQAFFAPGPRDSLFPGHDVGDWADVVVFAATGRQPDAAADLDRLPPALRAVIDECRRPDPGARPAAVDLVRILLGHPGQHAGPHSGPHAGRHPGRCRGGSVHELLLAAERRTMPYERVRHPEPPPPEPLWRRPAYLAGLAVGVLAVAVAAGVVILLSGGERRAATDDLLDAMGARTATFRHVSGETVAEGRLSFDGAASTAYAMKLTCGNAPAPVTVSLVGSRGVAGGAAFDAARPPNGPCAQQQAPGVRELSSPYTIKALLDAAGTAVTSRTAEGGGRVLTGSALAHRVRGEEDAASFAGVGAEGPVRFTVQVDDAGLPVRLRLRMESRTAGARVAETVYRDWRAYEDIKEGPHG</sequence>
<evidence type="ECO:0000313" key="2">
    <source>
        <dbReference type="EMBL" id="MFB9472479.1"/>
    </source>
</evidence>
<dbReference type="EMBL" id="JBHMCF010000025">
    <property type="protein sequence ID" value="MFB9472479.1"/>
    <property type="molecule type" value="Genomic_DNA"/>
</dbReference>
<accession>A0ABV5NS16</accession>
<keyword evidence="1" id="KW-0472">Membrane</keyword>
<protein>
    <recommendedName>
        <fullName evidence="4">Serine/threonine protein kinase</fullName>
    </recommendedName>
</protein>
<evidence type="ECO:0008006" key="4">
    <source>
        <dbReference type="Google" id="ProtNLM"/>
    </source>
</evidence>
<dbReference type="InterPro" id="IPR011009">
    <property type="entry name" value="Kinase-like_dom_sf"/>
</dbReference>
<keyword evidence="1" id="KW-1133">Transmembrane helix</keyword>
<evidence type="ECO:0000256" key="1">
    <source>
        <dbReference type="SAM" id="Phobius"/>
    </source>
</evidence>
<proteinExistence type="predicted"/>